<sequence>MVESNRSTGGPWPIHGWLGLGLIAVFWPLNWMLTGLRTHWGFFPLWLGFCLTVDALTLRRT</sequence>
<gene>
    <name evidence="2" type="ORF">METZ01_LOCUS483659</name>
</gene>
<dbReference type="EMBL" id="UINC01208322">
    <property type="protein sequence ID" value="SVE30805.1"/>
    <property type="molecule type" value="Genomic_DNA"/>
</dbReference>
<dbReference type="AlphaFoldDB" id="A0A383CGF0"/>
<feature type="transmembrane region" description="Helical" evidence="1">
    <location>
        <begin position="12"/>
        <end position="33"/>
    </location>
</feature>
<evidence type="ECO:0000313" key="2">
    <source>
        <dbReference type="EMBL" id="SVE30805.1"/>
    </source>
</evidence>
<accession>A0A383CGF0</accession>
<protein>
    <submittedName>
        <fullName evidence="2">Uncharacterized protein</fullName>
    </submittedName>
</protein>
<feature type="transmembrane region" description="Helical" evidence="1">
    <location>
        <begin position="39"/>
        <end position="58"/>
    </location>
</feature>
<keyword evidence="1" id="KW-0472">Membrane</keyword>
<reference evidence="2" key="1">
    <citation type="submission" date="2018-05" db="EMBL/GenBank/DDBJ databases">
        <authorList>
            <person name="Lanie J.A."/>
            <person name="Ng W.-L."/>
            <person name="Kazmierczak K.M."/>
            <person name="Andrzejewski T.M."/>
            <person name="Davidsen T.M."/>
            <person name="Wayne K.J."/>
            <person name="Tettelin H."/>
            <person name="Glass J.I."/>
            <person name="Rusch D."/>
            <person name="Podicherti R."/>
            <person name="Tsui H.-C.T."/>
            <person name="Winkler M.E."/>
        </authorList>
    </citation>
    <scope>NUCLEOTIDE SEQUENCE</scope>
</reference>
<proteinExistence type="predicted"/>
<keyword evidence="1" id="KW-0812">Transmembrane</keyword>
<keyword evidence="1" id="KW-1133">Transmembrane helix</keyword>
<evidence type="ECO:0000256" key="1">
    <source>
        <dbReference type="SAM" id="Phobius"/>
    </source>
</evidence>
<organism evidence="2">
    <name type="scientific">marine metagenome</name>
    <dbReference type="NCBI Taxonomy" id="408172"/>
    <lineage>
        <taxon>unclassified sequences</taxon>
        <taxon>metagenomes</taxon>
        <taxon>ecological metagenomes</taxon>
    </lineage>
</organism>
<feature type="non-terminal residue" evidence="2">
    <location>
        <position position="61"/>
    </location>
</feature>
<name>A0A383CGF0_9ZZZZ</name>